<proteinExistence type="predicted"/>
<dbReference type="EMBL" id="JACKXE010000001">
    <property type="protein sequence ID" value="MBB6628928.1"/>
    <property type="molecule type" value="Genomic_DNA"/>
</dbReference>
<dbReference type="SUPFAM" id="SSF55729">
    <property type="entry name" value="Acyl-CoA N-acyltransferases (Nat)"/>
    <property type="match status" value="1"/>
</dbReference>
<accession>A0A7X0RKY4</accession>
<evidence type="ECO:0000313" key="2">
    <source>
        <dbReference type="EMBL" id="MBB6628928.1"/>
    </source>
</evidence>
<keyword evidence="3" id="KW-1185">Reference proteome</keyword>
<name>A0A7X0RKY4_9ACTN</name>
<dbReference type="AlphaFoldDB" id="A0A7X0RKY4"/>
<dbReference type="RefSeq" id="WP_185253936.1">
    <property type="nucleotide sequence ID" value="NZ_JACKXE010000001.1"/>
</dbReference>
<evidence type="ECO:0000259" key="1">
    <source>
        <dbReference type="PROSITE" id="PS51186"/>
    </source>
</evidence>
<dbReference type="Gene3D" id="3.40.630.30">
    <property type="match status" value="1"/>
</dbReference>
<evidence type="ECO:0000313" key="3">
    <source>
        <dbReference type="Proteomes" id="UP000523955"/>
    </source>
</evidence>
<reference evidence="2 3" key="1">
    <citation type="submission" date="2020-08" db="EMBL/GenBank/DDBJ databases">
        <authorList>
            <person name="Seo M.-J."/>
        </authorList>
    </citation>
    <scope>NUCLEOTIDE SEQUENCE [LARGE SCALE GENOMIC DNA]</scope>
    <source>
        <strain evidence="2 3">KIGAM211</strain>
    </source>
</reference>
<organism evidence="2 3">
    <name type="scientific">Nocardioides luti</name>
    <dbReference type="NCBI Taxonomy" id="2761101"/>
    <lineage>
        <taxon>Bacteria</taxon>
        <taxon>Bacillati</taxon>
        <taxon>Actinomycetota</taxon>
        <taxon>Actinomycetes</taxon>
        <taxon>Propionibacteriales</taxon>
        <taxon>Nocardioidaceae</taxon>
        <taxon>Nocardioides</taxon>
    </lineage>
</organism>
<dbReference type="InterPro" id="IPR000182">
    <property type="entry name" value="GNAT_dom"/>
</dbReference>
<comment type="caution">
    <text evidence="2">The sequence shown here is derived from an EMBL/GenBank/DDBJ whole genome shotgun (WGS) entry which is preliminary data.</text>
</comment>
<dbReference type="GO" id="GO:0016747">
    <property type="term" value="F:acyltransferase activity, transferring groups other than amino-acyl groups"/>
    <property type="evidence" value="ECO:0007669"/>
    <property type="project" value="InterPro"/>
</dbReference>
<dbReference type="PROSITE" id="PS51186">
    <property type="entry name" value="GNAT"/>
    <property type="match status" value="1"/>
</dbReference>
<dbReference type="Pfam" id="PF00583">
    <property type="entry name" value="Acetyltransf_1"/>
    <property type="match status" value="1"/>
</dbReference>
<gene>
    <name evidence="2" type="ORF">H5V45_16490</name>
</gene>
<dbReference type="InterPro" id="IPR016181">
    <property type="entry name" value="Acyl_CoA_acyltransferase"/>
</dbReference>
<dbReference type="Proteomes" id="UP000523955">
    <property type="component" value="Unassembled WGS sequence"/>
</dbReference>
<sequence>MHRFVLDDAAAGDAGDQLWPVYDSVFGDHPSESAWREAVWDRHRVRSGFRLARAYDGDGLVGFGYGYTGEPGQWWTDRARTVLDPAVGRAWLGGHFELVSLGVLDRARRAGVGRSLMRALVRDLPHDRLLLMTTDDPADAARRLYAAEGWHVLGPGIGDGTVIMGRRPDHAD</sequence>
<feature type="domain" description="N-acetyltransferase" evidence="1">
    <location>
        <begin position="4"/>
        <end position="169"/>
    </location>
</feature>
<keyword evidence="2" id="KW-0808">Transferase</keyword>
<protein>
    <submittedName>
        <fullName evidence="2">GNAT family N-acetyltransferase</fullName>
    </submittedName>
</protein>